<evidence type="ECO:0000313" key="2">
    <source>
        <dbReference type="EMBL" id="CUP18313.1"/>
    </source>
</evidence>
<sequence length="133" mass="14169">MQGMPQWSRSARLKASGSHSGSSSSTKARKFPAEPGCSRAGCPSSRKEKSAPNSTIWLCPPPWKHSRSPWSRWMVNHASSSPSVCSSALSSRKVLPRRSSSGRRAASAAAHSADSLDRAASLPKKRPCTVPSP</sequence>
<feature type="compositionally biased region" description="Low complexity" evidence="1">
    <location>
        <begin position="16"/>
        <end position="25"/>
    </location>
</feature>
<evidence type="ECO:0000256" key="1">
    <source>
        <dbReference type="SAM" id="MobiDB-lite"/>
    </source>
</evidence>
<dbReference type="AlphaFoldDB" id="A0A174L292"/>
<protein>
    <submittedName>
        <fullName evidence="2">Uncharacterized protein</fullName>
    </submittedName>
</protein>
<accession>A0A174L292</accession>
<dbReference type="Proteomes" id="UP000095746">
    <property type="component" value="Unassembled WGS sequence"/>
</dbReference>
<proteinExistence type="predicted"/>
<name>A0A174L292_FLAPL</name>
<organism evidence="2 3">
    <name type="scientific">Flavonifractor plautii</name>
    <name type="common">Fusobacterium plautii</name>
    <dbReference type="NCBI Taxonomy" id="292800"/>
    <lineage>
        <taxon>Bacteria</taxon>
        <taxon>Bacillati</taxon>
        <taxon>Bacillota</taxon>
        <taxon>Clostridia</taxon>
        <taxon>Eubacteriales</taxon>
        <taxon>Oscillospiraceae</taxon>
        <taxon>Flavonifractor</taxon>
    </lineage>
</organism>
<evidence type="ECO:0000313" key="3">
    <source>
        <dbReference type="Proteomes" id="UP000095746"/>
    </source>
</evidence>
<dbReference type="EMBL" id="CYZT01000278">
    <property type="protein sequence ID" value="CUP18313.1"/>
    <property type="molecule type" value="Genomic_DNA"/>
</dbReference>
<reference evidence="2 3" key="1">
    <citation type="submission" date="2015-09" db="EMBL/GenBank/DDBJ databases">
        <authorList>
            <consortium name="Pathogen Informatics"/>
        </authorList>
    </citation>
    <scope>NUCLEOTIDE SEQUENCE [LARGE SCALE GENOMIC DNA]</scope>
    <source>
        <strain evidence="2 3">2789STDY5608854</strain>
    </source>
</reference>
<gene>
    <name evidence="2" type="ORF">ERS852411_02787</name>
</gene>
<feature type="region of interest" description="Disordered" evidence="1">
    <location>
        <begin position="1"/>
        <end position="133"/>
    </location>
</feature>
<feature type="compositionally biased region" description="Low complexity" evidence="1">
    <location>
        <begin position="79"/>
        <end position="122"/>
    </location>
</feature>